<protein>
    <submittedName>
        <fullName evidence="1">Uncharacterized protein</fullName>
    </submittedName>
</protein>
<dbReference type="EMBL" id="CAJNOR010016555">
    <property type="protein sequence ID" value="CAF1685337.1"/>
    <property type="molecule type" value="Genomic_DNA"/>
</dbReference>
<dbReference type="Proteomes" id="UP000663828">
    <property type="component" value="Unassembled WGS sequence"/>
</dbReference>
<evidence type="ECO:0000313" key="1">
    <source>
        <dbReference type="EMBL" id="CAF1685337.1"/>
    </source>
</evidence>
<name>A0A816HB09_ADIRI</name>
<organism evidence="1 2">
    <name type="scientific">Adineta ricciae</name>
    <name type="common">Rotifer</name>
    <dbReference type="NCBI Taxonomy" id="249248"/>
    <lineage>
        <taxon>Eukaryota</taxon>
        <taxon>Metazoa</taxon>
        <taxon>Spiralia</taxon>
        <taxon>Gnathifera</taxon>
        <taxon>Rotifera</taxon>
        <taxon>Eurotatoria</taxon>
        <taxon>Bdelloidea</taxon>
        <taxon>Adinetida</taxon>
        <taxon>Adinetidae</taxon>
        <taxon>Adineta</taxon>
    </lineage>
</organism>
<evidence type="ECO:0000313" key="2">
    <source>
        <dbReference type="Proteomes" id="UP000663828"/>
    </source>
</evidence>
<accession>A0A816HB09</accession>
<comment type="caution">
    <text evidence="1">The sequence shown here is derived from an EMBL/GenBank/DDBJ whole genome shotgun (WGS) entry which is preliminary data.</text>
</comment>
<proteinExistence type="predicted"/>
<feature type="non-terminal residue" evidence="1">
    <location>
        <position position="1"/>
    </location>
</feature>
<reference evidence="1" key="1">
    <citation type="submission" date="2021-02" db="EMBL/GenBank/DDBJ databases">
        <authorList>
            <person name="Nowell W R."/>
        </authorList>
    </citation>
    <scope>NUCLEOTIDE SEQUENCE</scope>
</reference>
<keyword evidence="2" id="KW-1185">Reference proteome</keyword>
<sequence>VVGTTLNEIVTSVVVEVENATVSADVEITMDHLQTEIMNLENIDRFFLQVEKVFDGNKTLAELLCPAFLTLPPNAPYSICYDEAAAAFKKSMDNARVIIVVFYS</sequence>
<gene>
    <name evidence="1" type="ORF">XAT740_LOCUS61746</name>
</gene>
<dbReference type="AlphaFoldDB" id="A0A816HB09"/>